<reference evidence="1" key="1">
    <citation type="submission" date="2024-01" db="EMBL/GenBank/DDBJ databases">
        <title>The first autotrophic representatives of the genus Thermodesulfovibrio.</title>
        <authorList>
            <person name="Maltseva A.I."/>
            <person name="Elcheninov A.G."/>
            <person name="Kublanov I.V."/>
            <person name="Lebedinsky A.V."/>
            <person name="Frolov E.N."/>
        </authorList>
    </citation>
    <scope>NUCLEOTIDE SEQUENCE</scope>
    <source>
        <strain evidence="1">3462-1</strain>
    </source>
</reference>
<dbReference type="KEGG" id="tob:V4D31_02980"/>
<accession>A0AAU8H388</accession>
<sequence length="182" mass="21449">MLNANGLELKRIKSKAETINIDNIKSALSVFNSDGFVIAYLDYKVLIGRIKNNALLFFNNESIEEKYIQRLRLFNEQKELLIWRLDVGLRGRLRIDDEGEETYVVDANQVLWGTDREKLSDGWIRLFEERGTELILPFDEIPVDNRKNRLFLKTRNYIDFHPETYQASYVDCRFTGFNKGEM</sequence>
<protein>
    <submittedName>
        <fullName evidence="1">CRISPR-associated protein Csx19</fullName>
    </submittedName>
</protein>
<gene>
    <name evidence="1" type="primary">csx19</name>
    <name evidence="1" type="ORF">V4D31_02980</name>
</gene>
<evidence type="ECO:0000313" key="1">
    <source>
        <dbReference type="EMBL" id="XCH49132.1"/>
    </source>
</evidence>
<dbReference type="NCBIfam" id="TIGR03984">
    <property type="entry name" value="CRISPR-associated protein Csx19"/>
    <property type="match status" value="1"/>
</dbReference>
<organism evidence="1">
    <name type="scientific">Thermodesulfovibrio obliviosus</name>
    <dbReference type="NCBI Taxonomy" id="3118332"/>
    <lineage>
        <taxon>Bacteria</taxon>
        <taxon>Pseudomonadati</taxon>
        <taxon>Nitrospirota</taxon>
        <taxon>Thermodesulfovibrionia</taxon>
        <taxon>Thermodesulfovibrionales</taxon>
        <taxon>Thermodesulfovibrionaceae</taxon>
        <taxon>Thermodesulfovibrio</taxon>
    </lineage>
</organism>
<dbReference type="RefSeq" id="WP_353686765.1">
    <property type="nucleotide sequence ID" value="NZ_CP144374.1"/>
</dbReference>
<proteinExistence type="predicted"/>
<dbReference type="InterPro" id="IPR023815">
    <property type="entry name" value="CRISPR-assoc_Csx19"/>
</dbReference>
<dbReference type="EMBL" id="CP144374">
    <property type="protein sequence ID" value="XCH49132.1"/>
    <property type="molecule type" value="Genomic_DNA"/>
</dbReference>
<name>A0AAU8H388_9BACT</name>
<dbReference type="AlphaFoldDB" id="A0AAU8H388"/>